<dbReference type="OrthoDB" id="9395915at2759"/>
<keyword evidence="4 9" id="KW-0202">Cytokine</keyword>
<dbReference type="InterPro" id="IPR009079">
    <property type="entry name" value="4_helix_cytokine-like_core"/>
</dbReference>
<feature type="signal peptide" evidence="10">
    <location>
        <begin position="1"/>
        <end position="24"/>
    </location>
</feature>
<dbReference type="SUPFAM" id="SSF47266">
    <property type="entry name" value="4-helical cytokines"/>
    <property type="match status" value="1"/>
</dbReference>
<dbReference type="InterPro" id="IPR000471">
    <property type="entry name" value="Interferon_alpha/beta/delta"/>
</dbReference>
<sequence length="180" mass="20836">APTMPHTHTPRLLLLLTALHATLACQLLSSLPDHGLHLLHTMAPSSAHLCHHQHQHPSFFPDALRHNNRPHPPQHTAFCILDNLLHTLSSQRVPQHWDNHARQLLLNSLHQHQHRLQQCLTHSATLPPRSCNHMLSVNRYFRTIQNFLNDHNHSLCAWEHVRLEAHLCLQNLHNLTRTTH</sequence>
<dbReference type="GO" id="GO:0051607">
    <property type="term" value="P:defense response to virus"/>
    <property type="evidence" value="ECO:0007669"/>
    <property type="project" value="UniProtKB-KW"/>
</dbReference>
<keyword evidence="12" id="KW-1185">Reference proteome</keyword>
<dbReference type="SMART" id="SM00076">
    <property type="entry name" value="IFabd"/>
    <property type="match status" value="1"/>
</dbReference>
<evidence type="ECO:0000313" key="11">
    <source>
        <dbReference type="EMBL" id="NWR81329.1"/>
    </source>
</evidence>
<dbReference type="EMBL" id="VYZI01001508">
    <property type="protein sequence ID" value="NWR81329.1"/>
    <property type="molecule type" value="Genomic_DNA"/>
</dbReference>
<feature type="chain" id="PRO_5029511856" evidence="10">
    <location>
        <begin position="25"/>
        <end position="180"/>
    </location>
</feature>
<evidence type="ECO:0000256" key="4">
    <source>
        <dbReference type="ARBA" id="ARBA00022514"/>
    </source>
</evidence>
<dbReference type="Proteomes" id="UP000517892">
    <property type="component" value="Unassembled WGS sequence"/>
</dbReference>
<evidence type="ECO:0000256" key="2">
    <source>
        <dbReference type="ARBA" id="ARBA00004613"/>
    </source>
</evidence>
<dbReference type="GO" id="GO:0006955">
    <property type="term" value="P:immune response"/>
    <property type="evidence" value="ECO:0007669"/>
    <property type="project" value="UniProtKB-ARBA"/>
</dbReference>
<dbReference type="GO" id="GO:0005615">
    <property type="term" value="C:extracellular space"/>
    <property type="evidence" value="ECO:0007669"/>
    <property type="project" value="UniProtKB-KW"/>
</dbReference>
<name>A0A7K5ACM5_9AVES</name>
<feature type="non-terminal residue" evidence="11">
    <location>
        <position position="1"/>
    </location>
</feature>
<dbReference type="GO" id="GO:0005126">
    <property type="term" value="F:cytokine receptor binding"/>
    <property type="evidence" value="ECO:0007669"/>
    <property type="project" value="InterPro"/>
</dbReference>
<dbReference type="AlphaFoldDB" id="A0A7K5ACM5"/>
<comment type="subcellular location">
    <subcellularLocation>
        <location evidence="2">Secreted</location>
    </subcellularLocation>
</comment>
<dbReference type="GO" id="GO:0005125">
    <property type="term" value="F:cytokine activity"/>
    <property type="evidence" value="ECO:0007669"/>
    <property type="project" value="UniProtKB-KW"/>
</dbReference>
<keyword evidence="8" id="KW-1015">Disulfide bond</keyword>
<dbReference type="PANTHER" id="PTHR11691:SF73">
    <property type="entry name" value="INTERFERON BETA"/>
    <property type="match status" value="1"/>
</dbReference>
<comment type="similarity">
    <text evidence="3 9">Belongs to the alpha/beta interferon family.</text>
</comment>
<dbReference type="PANTHER" id="PTHR11691">
    <property type="entry name" value="TYPE I INTERFERON"/>
    <property type="match status" value="1"/>
</dbReference>
<feature type="non-terminal residue" evidence="11">
    <location>
        <position position="180"/>
    </location>
</feature>
<comment type="function">
    <text evidence="1">Has antiviral activities.</text>
</comment>
<proteinExistence type="inferred from homology"/>
<evidence type="ECO:0000256" key="1">
    <source>
        <dbReference type="ARBA" id="ARBA00002718"/>
    </source>
</evidence>
<evidence type="ECO:0000256" key="5">
    <source>
        <dbReference type="ARBA" id="ARBA00022525"/>
    </source>
</evidence>
<reference evidence="11 12" key="1">
    <citation type="submission" date="2019-09" db="EMBL/GenBank/DDBJ databases">
        <title>Bird 10,000 Genomes (B10K) Project - Family phase.</title>
        <authorList>
            <person name="Zhang G."/>
        </authorList>
    </citation>
    <scope>NUCLEOTIDE SEQUENCE [LARGE SCALE GENOMIC DNA]</scope>
    <source>
        <strain evidence="11">B10K-DU-017-25</strain>
        <tissue evidence="11">Mixed tissue sample</tissue>
    </source>
</reference>
<evidence type="ECO:0000313" key="12">
    <source>
        <dbReference type="Proteomes" id="UP000517892"/>
    </source>
</evidence>
<evidence type="ECO:0000256" key="6">
    <source>
        <dbReference type="ARBA" id="ARBA00022729"/>
    </source>
</evidence>
<accession>A0A7K5ACM5</accession>
<dbReference type="Gene3D" id="1.20.1250.10">
    <property type="match status" value="1"/>
</dbReference>
<comment type="caution">
    <text evidence="11">The sequence shown here is derived from an EMBL/GenBank/DDBJ whole genome shotgun (WGS) entry which is preliminary data.</text>
</comment>
<gene>
    <name evidence="11" type="primary">Ifn_1</name>
    <name evidence="11" type="ORF">CENUNI_R02898</name>
</gene>
<keyword evidence="6 10" id="KW-0732">Signal</keyword>
<keyword evidence="7 9" id="KW-0051">Antiviral defense</keyword>
<evidence type="ECO:0000256" key="8">
    <source>
        <dbReference type="ARBA" id="ARBA00023157"/>
    </source>
</evidence>
<dbReference type="Pfam" id="PF00143">
    <property type="entry name" value="Interferon"/>
    <property type="match status" value="1"/>
</dbReference>
<evidence type="ECO:0000256" key="3">
    <source>
        <dbReference type="ARBA" id="ARBA00011033"/>
    </source>
</evidence>
<organism evidence="11 12">
    <name type="scientific">Centropus unirufus</name>
    <dbReference type="NCBI Taxonomy" id="1118519"/>
    <lineage>
        <taxon>Eukaryota</taxon>
        <taxon>Metazoa</taxon>
        <taxon>Chordata</taxon>
        <taxon>Craniata</taxon>
        <taxon>Vertebrata</taxon>
        <taxon>Euteleostomi</taxon>
        <taxon>Archelosauria</taxon>
        <taxon>Archosauria</taxon>
        <taxon>Dinosauria</taxon>
        <taxon>Saurischia</taxon>
        <taxon>Theropoda</taxon>
        <taxon>Coelurosauria</taxon>
        <taxon>Aves</taxon>
        <taxon>Neognathae</taxon>
        <taxon>Neoaves</taxon>
        <taxon>Otidimorphae</taxon>
        <taxon>Cuculiformes</taxon>
        <taxon>Centropidae</taxon>
        <taxon>Centropus</taxon>
    </lineage>
</organism>
<evidence type="ECO:0000256" key="7">
    <source>
        <dbReference type="ARBA" id="ARBA00023118"/>
    </source>
</evidence>
<evidence type="ECO:0000256" key="10">
    <source>
        <dbReference type="SAM" id="SignalP"/>
    </source>
</evidence>
<keyword evidence="5" id="KW-0964">Secreted</keyword>
<protein>
    <submittedName>
        <fullName evidence="11">IFN protein</fullName>
    </submittedName>
</protein>
<evidence type="ECO:0000256" key="9">
    <source>
        <dbReference type="RuleBase" id="RU000436"/>
    </source>
</evidence>